<gene>
    <name evidence="2" type="ORF">UFOPK3401_00491</name>
</gene>
<name>A0A6J7D6N8_9ZZZZ</name>
<dbReference type="EMBL" id="CAFBLM010000015">
    <property type="protein sequence ID" value="CAB4865340.1"/>
    <property type="molecule type" value="Genomic_DNA"/>
</dbReference>
<feature type="transmembrane region" description="Helical" evidence="1">
    <location>
        <begin position="38"/>
        <end position="56"/>
    </location>
</feature>
<feature type="transmembrane region" description="Helical" evidence="1">
    <location>
        <begin position="68"/>
        <end position="95"/>
    </location>
</feature>
<sequence>MSKSSSTNKLFAGAVGAGVIVMIAAAFGSRFFTQPSVLLGALLLAATLSLPILGMAKMSPEPTPSAGWISSLGLNFTFISAAGAGAILALILAAFSWYKGAFIVELMTLLSLAALAVIPKTVSNFVDEVQTIRGGQSQHLIWHQELRLIAIEISDAQIRSVIEDLAQQARFSSRDSFPEPPFENEQIADLIAELPSVLGSQDSLRIEQTTTKLKSAMTRRESTIASSKRQA</sequence>
<dbReference type="AlphaFoldDB" id="A0A6J7D6N8"/>
<accession>A0A6J7D6N8</accession>
<keyword evidence="1" id="KW-0472">Membrane</keyword>
<evidence type="ECO:0000313" key="2">
    <source>
        <dbReference type="EMBL" id="CAB4865340.1"/>
    </source>
</evidence>
<keyword evidence="1" id="KW-1133">Transmembrane helix</keyword>
<keyword evidence="1" id="KW-0812">Transmembrane</keyword>
<protein>
    <submittedName>
        <fullName evidence="2">Unannotated protein</fullName>
    </submittedName>
</protein>
<reference evidence="2" key="1">
    <citation type="submission" date="2020-05" db="EMBL/GenBank/DDBJ databases">
        <authorList>
            <person name="Chiriac C."/>
            <person name="Salcher M."/>
            <person name="Ghai R."/>
            <person name="Kavagutti S V."/>
        </authorList>
    </citation>
    <scope>NUCLEOTIDE SEQUENCE</scope>
</reference>
<proteinExistence type="predicted"/>
<evidence type="ECO:0000256" key="1">
    <source>
        <dbReference type="SAM" id="Phobius"/>
    </source>
</evidence>
<organism evidence="2">
    <name type="scientific">freshwater metagenome</name>
    <dbReference type="NCBI Taxonomy" id="449393"/>
    <lineage>
        <taxon>unclassified sequences</taxon>
        <taxon>metagenomes</taxon>
        <taxon>ecological metagenomes</taxon>
    </lineage>
</organism>